<feature type="transmembrane region" description="Helical" evidence="7">
    <location>
        <begin position="76"/>
        <end position="95"/>
    </location>
</feature>
<feature type="transmembrane region" description="Helical" evidence="7">
    <location>
        <begin position="261"/>
        <end position="280"/>
    </location>
</feature>
<name>A0A8H4VT15_9HELO</name>
<keyword evidence="2 7" id="KW-0812">Transmembrane</keyword>
<feature type="transmembrane region" description="Helical" evidence="7">
    <location>
        <begin position="177"/>
        <end position="204"/>
    </location>
</feature>
<sequence length="409" mass="45620">MDYPNISALTPEQHEALLNGPALAPPPGQIPNFNHPDTLSIYVVPTIVLCITFSTLALLMRIYTQRAIARPLYREDYVAIVAWGMFIGFCVPNIICARHGGAHQWNTRLEEFFLMLYYLRIFVPTRQSNMKMFMGICVVFWAHLTFYIVDTFFQIFSCNPREMAWNKLITDGHCFNLPATFVASGSVNVVSDFVLLILPIYSIWKLQITTKQKLQISGAFATGLLVCVASIGRLVYIVILFRTTDMTRAIIPPGLCGLAEISLGLICSCLPTFPMFYQVLRSQLPSITIFGFHPFPASSSDPLTLNGTVPSRQHTRGSKHQSVWDGNANGGRLTAKEYHELADWQLTPRHGELMVTISSPGRSKDGDTRSQFSGLESGLNGSGAMTIVQTVEVEIEERNLGEKSYYDSS</sequence>
<dbReference type="PANTHER" id="PTHR33048">
    <property type="entry name" value="PTH11-LIKE INTEGRAL MEMBRANE PROTEIN (AFU_ORTHOLOGUE AFUA_5G11245)"/>
    <property type="match status" value="1"/>
</dbReference>
<dbReference type="Pfam" id="PF20684">
    <property type="entry name" value="Fung_rhodopsin"/>
    <property type="match status" value="1"/>
</dbReference>
<evidence type="ECO:0000256" key="1">
    <source>
        <dbReference type="ARBA" id="ARBA00004141"/>
    </source>
</evidence>
<evidence type="ECO:0000256" key="7">
    <source>
        <dbReference type="SAM" id="Phobius"/>
    </source>
</evidence>
<dbReference type="AlphaFoldDB" id="A0A8H4VT15"/>
<keyword evidence="10" id="KW-1185">Reference proteome</keyword>
<comment type="caution">
    <text evidence="9">The sequence shown here is derived from an EMBL/GenBank/DDBJ whole genome shotgun (WGS) entry which is preliminary data.</text>
</comment>
<comment type="similarity">
    <text evidence="5">Belongs to the SAT4 family.</text>
</comment>
<dbReference type="OrthoDB" id="2496787at2759"/>
<evidence type="ECO:0000259" key="8">
    <source>
        <dbReference type="Pfam" id="PF20684"/>
    </source>
</evidence>
<dbReference type="InterPro" id="IPR052337">
    <property type="entry name" value="SAT4-like"/>
</dbReference>
<evidence type="ECO:0000256" key="3">
    <source>
        <dbReference type="ARBA" id="ARBA00022989"/>
    </source>
</evidence>
<dbReference type="EMBL" id="JAAMPI010001927">
    <property type="protein sequence ID" value="KAF4621716.1"/>
    <property type="molecule type" value="Genomic_DNA"/>
</dbReference>
<feature type="transmembrane region" description="Helical" evidence="7">
    <location>
        <begin position="41"/>
        <end position="64"/>
    </location>
</feature>
<gene>
    <name evidence="9" type="ORF">G7Y89_g14487</name>
</gene>
<evidence type="ECO:0000313" key="10">
    <source>
        <dbReference type="Proteomes" id="UP000566819"/>
    </source>
</evidence>
<keyword evidence="3 7" id="KW-1133">Transmembrane helix</keyword>
<protein>
    <recommendedName>
        <fullName evidence="8">Rhodopsin domain-containing protein</fullName>
    </recommendedName>
</protein>
<dbReference type="PANTHER" id="PTHR33048:SF160">
    <property type="entry name" value="SAT4 FAMILY MEMBRANE PROTEIN"/>
    <property type="match status" value="1"/>
</dbReference>
<feature type="domain" description="Rhodopsin" evidence="8">
    <location>
        <begin position="114"/>
        <end position="274"/>
    </location>
</feature>
<accession>A0A8H4VT15</accession>
<evidence type="ECO:0000313" key="9">
    <source>
        <dbReference type="EMBL" id="KAF4621716.1"/>
    </source>
</evidence>
<proteinExistence type="inferred from homology"/>
<feature type="transmembrane region" description="Helical" evidence="7">
    <location>
        <begin position="135"/>
        <end position="157"/>
    </location>
</feature>
<dbReference type="InterPro" id="IPR049326">
    <property type="entry name" value="Rhodopsin_dom_fungi"/>
</dbReference>
<comment type="subcellular location">
    <subcellularLocation>
        <location evidence="1">Membrane</location>
        <topology evidence="1">Multi-pass membrane protein</topology>
    </subcellularLocation>
</comment>
<dbReference type="Proteomes" id="UP000566819">
    <property type="component" value="Unassembled WGS sequence"/>
</dbReference>
<feature type="region of interest" description="Disordered" evidence="6">
    <location>
        <begin position="358"/>
        <end position="377"/>
    </location>
</feature>
<dbReference type="GO" id="GO:0016020">
    <property type="term" value="C:membrane"/>
    <property type="evidence" value="ECO:0007669"/>
    <property type="project" value="UniProtKB-SubCell"/>
</dbReference>
<evidence type="ECO:0000256" key="4">
    <source>
        <dbReference type="ARBA" id="ARBA00023136"/>
    </source>
</evidence>
<evidence type="ECO:0000256" key="2">
    <source>
        <dbReference type="ARBA" id="ARBA00022692"/>
    </source>
</evidence>
<reference evidence="9 10" key="1">
    <citation type="submission" date="2020-03" db="EMBL/GenBank/DDBJ databases">
        <title>Draft Genome Sequence of Cudoniella acicularis.</title>
        <authorList>
            <person name="Buettner E."/>
            <person name="Kellner H."/>
        </authorList>
    </citation>
    <scope>NUCLEOTIDE SEQUENCE [LARGE SCALE GENOMIC DNA]</scope>
    <source>
        <strain evidence="9 10">DSM 108380</strain>
    </source>
</reference>
<keyword evidence="4 7" id="KW-0472">Membrane</keyword>
<organism evidence="9 10">
    <name type="scientific">Cudoniella acicularis</name>
    <dbReference type="NCBI Taxonomy" id="354080"/>
    <lineage>
        <taxon>Eukaryota</taxon>
        <taxon>Fungi</taxon>
        <taxon>Dikarya</taxon>
        <taxon>Ascomycota</taxon>
        <taxon>Pezizomycotina</taxon>
        <taxon>Leotiomycetes</taxon>
        <taxon>Helotiales</taxon>
        <taxon>Tricladiaceae</taxon>
        <taxon>Cudoniella</taxon>
    </lineage>
</organism>
<feature type="transmembrane region" description="Helical" evidence="7">
    <location>
        <begin position="216"/>
        <end position="241"/>
    </location>
</feature>
<evidence type="ECO:0000256" key="5">
    <source>
        <dbReference type="ARBA" id="ARBA00038359"/>
    </source>
</evidence>
<evidence type="ECO:0000256" key="6">
    <source>
        <dbReference type="SAM" id="MobiDB-lite"/>
    </source>
</evidence>